<evidence type="ECO:0000313" key="2">
    <source>
        <dbReference type="Proteomes" id="UP000236584"/>
    </source>
</evidence>
<dbReference type="EMBL" id="CP026314">
    <property type="protein sequence ID" value="AUV84689.1"/>
    <property type="molecule type" value="Genomic_DNA"/>
</dbReference>
<organism evidence="1 2">
    <name type="scientific">Salinigranum rubrum</name>
    <dbReference type="NCBI Taxonomy" id="755307"/>
    <lineage>
        <taxon>Archaea</taxon>
        <taxon>Methanobacteriati</taxon>
        <taxon>Methanobacteriota</taxon>
        <taxon>Stenosarchaea group</taxon>
        <taxon>Halobacteria</taxon>
        <taxon>Halobacteriales</taxon>
        <taxon>Haloferacaceae</taxon>
        <taxon>Salinigranum</taxon>
    </lineage>
</organism>
<proteinExistence type="predicted"/>
<keyword evidence="1" id="KW-0614">Plasmid</keyword>
<sequence>MTASAKTPANAHPVVSRRPAVNGFASIARPVVTAAMVRTNAVAVVEIEMNSSVRKRVMQLKRSVLSVMNRILL</sequence>
<geneLocation type="plasmid" evidence="1 2">
    <name>unnamed5</name>
</geneLocation>
<reference evidence="1 2" key="1">
    <citation type="submission" date="2018-01" db="EMBL/GenBank/DDBJ databases">
        <title>Complete genome sequence of Salinigranum rubrum GX10T, an extremely halophilic archaeon isolated from a marine solar saltern.</title>
        <authorList>
            <person name="Han S."/>
        </authorList>
    </citation>
    <scope>NUCLEOTIDE SEQUENCE [LARGE SCALE GENOMIC DNA]</scope>
    <source>
        <strain evidence="1 2">GX10</strain>
        <plasmid evidence="2">Plasmid unnamed5</plasmid>
    </source>
</reference>
<protein>
    <submittedName>
        <fullName evidence="1">Uncharacterized protein</fullName>
    </submittedName>
</protein>
<accession>A0A2I8VU32</accession>
<name>A0A2I8VU32_9EURY</name>
<gene>
    <name evidence="1" type="ORF">C2R22_24485</name>
</gene>
<keyword evidence="2" id="KW-1185">Reference proteome</keyword>
<evidence type="ECO:0000313" key="1">
    <source>
        <dbReference type="EMBL" id="AUV84689.1"/>
    </source>
</evidence>
<dbReference type="Proteomes" id="UP000236584">
    <property type="component" value="Plasmid unnamed5"/>
</dbReference>
<dbReference type="KEGG" id="srub:C2R22_24485"/>
<dbReference type="AlphaFoldDB" id="A0A2I8VU32"/>